<sequence>MDITSPATEGEVCSGRSTPNSWDNNQLSYSSQHSLNSQLSNNSTFGNSITIPEQKPCLLLMEKVTQWRRIDYELKSHISKIDRLHKAGQTGSRWHLEKIYDLSRSSAINGHSLHCPPFQPCMIFFIEIYLEKNVMKKSLTNTIV</sequence>
<gene>
    <name evidence="2" type="ORF">AVEN_123737_1</name>
</gene>
<keyword evidence="3" id="KW-1185">Reference proteome</keyword>
<dbReference type="Proteomes" id="UP000499080">
    <property type="component" value="Unassembled WGS sequence"/>
</dbReference>
<dbReference type="AlphaFoldDB" id="A0A4Y2BKR7"/>
<accession>A0A4Y2BKR7</accession>
<evidence type="ECO:0000256" key="1">
    <source>
        <dbReference type="SAM" id="MobiDB-lite"/>
    </source>
</evidence>
<dbReference type="EMBL" id="BGPR01000087">
    <property type="protein sequence ID" value="GBL92543.1"/>
    <property type="molecule type" value="Genomic_DNA"/>
</dbReference>
<organism evidence="2 3">
    <name type="scientific">Araneus ventricosus</name>
    <name type="common">Orbweaver spider</name>
    <name type="synonym">Epeira ventricosa</name>
    <dbReference type="NCBI Taxonomy" id="182803"/>
    <lineage>
        <taxon>Eukaryota</taxon>
        <taxon>Metazoa</taxon>
        <taxon>Ecdysozoa</taxon>
        <taxon>Arthropoda</taxon>
        <taxon>Chelicerata</taxon>
        <taxon>Arachnida</taxon>
        <taxon>Araneae</taxon>
        <taxon>Araneomorphae</taxon>
        <taxon>Entelegynae</taxon>
        <taxon>Araneoidea</taxon>
        <taxon>Araneidae</taxon>
        <taxon>Araneus</taxon>
    </lineage>
</organism>
<reference evidence="2 3" key="1">
    <citation type="journal article" date="2019" name="Sci. Rep.">
        <title>Orb-weaving spider Araneus ventricosus genome elucidates the spidroin gene catalogue.</title>
        <authorList>
            <person name="Kono N."/>
            <person name="Nakamura H."/>
            <person name="Ohtoshi R."/>
            <person name="Moran D.A.P."/>
            <person name="Shinohara A."/>
            <person name="Yoshida Y."/>
            <person name="Fujiwara M."/>
            <person name="Mori M."/>
            <person name="Tomita M."/>
            <person name="Arakawa K."/>
        </authorList>
    </citation>
    <scope>NUCLEOTIDE SEQUENCE [LARGE SCALE GENOMIC DNA]</scope>
</reference>
<proteinExistence type="predicted"/>
<comment type="caution">
    <text evidence="2">The sequence shown here is derived from an EMBL/GenBank/DDBJ whole genome shotgun (WGS) entry which is preliminary data.</text>
</comment>
<evidence type="ECO:0000313" key="3">
    <source>
        <dbReference type="Proteomes" id="UP000499080"/>
    </source>
</evidence>
<feature type="region of interest" description="Disordered" evidence="1">
    <location>
        <begin position="1"/>
        <end position="21"/>
    </location>
</feature>
<name>A0A4Y2BKR7_ARAVE</name>
<protein>
    <submittedName>
        <fullName evidence="2">Uncharacterized protein</fullName>
    </submittedName>
</protein>
<evidence type="ECO:0000313" key="2">
    <source>
        <dbReference type="EMBL" id="GBL92543.1"/>
    </source>
</evidence>